<gene>
    <name evidence="2" type="ORF">GKJPGBOP_01479</name>
</gene>
<name>A0A401VXN0_STREY</name>
<evidence type="ECO:0000313" key="2">
    <source>
        <dbReference type="EMBL" id="GCD41822.1"/>
    </source>
</evidence>
<reference evidence="2 3" key="1">
    <citation type="submission" date="2018-11" db="EMBL/GenBank/DDBJ databases">
        <title>Whole genome sequence of Streptomyces paromomycinus NBRC 15454(T).</title>
        <authorList>
            <person name="Komaki H."/>
            <person name="Tamura T."/>
        </authorList>
    </citation>
    <scope>NUCLEOTIDE SEQUENCE [LARGE SCALE GENOMIC DNA]</scope>
    <source>
        <strain evidence="2 3">NBRC 15454</strain>
    </source>
</reference>
<keyword evidence="3" id="KW-1185">Reference proteome</keyword>
<dbReference type="Proteomes" id="UP000286746">
    <property type="component" value="Unassembled WGS sequence"/>
</dbReference>
<evidence type="ECO:0000313" key="3">
    <source>
        <dbReference type="Proteomes" id="UP000286746"/>
    </source>
</evidence>
<feature type="domain" description="DUF317" evidence="1">
    <location>
        <begin position="53"/>
        <end position="110"/>
    </location>
</feature>
<proteinExistence type="predicted"/>
<accession>A0A401VXN0</accession>
<comment type="caution">
    <text evidence="2">The sequence shown here is derived from an EMBL/GenBank/DDBJ whole genome shotgun (WGS) entry which is preliminary data.</text>
</comment>
<sequence>MSIAQPGFSTTVDALGVRTWQLGPGQPTDVIDQFREEGFKLVVDDRADVHINSRDGRFYLGWFPGGRPGTHNEGWKLAVTGTAKAPGYSVSFDTETPAEIVAAAVAVVLAAAHPSRSS</sequence>
<dbReference type="Pfam" id="PF03771">
    <property type="entry name" value="SPDY"/>
    <property type="match status" value="1"/>
</dbReference>
<evidence type="ECO:0000259" key="1">
    <source>
        <dbReference type="Pfam" id="PF03771"/>
    </source>
</evidence>
<protein>
    <recommendedName>
        <fullName evidence="1">DUF317 domain-containing protein</fullName>
    </recommendedName>
</protein>
<dbReference type="EMBL" id="BHZD01000001">
    <property type="protein sequence ID" value="GCD41822.1"/>
    <property type="molecule type" value="Genomic_DNA"/>
</dbReference>
<dbReference type="InterPro" id="IPR005523">
    <property type="entry name" value="DUF317_SPDY"/>
</dbReference>
<dbReference type="AlphaFoldDB" id="A0A401VXN0"/>
<organism evidence="2 3">
    <name type="scientific">Streptomyces paromomycinus</name>
    <name type="common">Streptomyces rimosus subsp. paromomycinus</name>
    <dbReference type="NCBI Taxonomy" id="92743"/>
    <lineage>
        <taxon>Bacteria</taxon>
        <taxon>Bacillati</taxon>
        <taxon>Actinomycetota</taxon>
        <taxon>Actinomycetes</taxon>
        <taxon>Kitasatosporales</taxon>
        <taxon>Streptomycetaceae</taxon>
        <taxon>Streptomyces</taxon>
    </lineage>
</organism>
<dbReference type="RefSeq" id="WP_371858893.1">
    <property type="nucleotide sequence ID" value="NZ_BHZD01000001.1"/>
</dbReference>